<gene>
    <name evidence="1" type="ORF">XELAEV_18047311mg</name>
</gene>
<reference evidence="2" key="1">
    <citation type="journal article" date="2016" name="Nature">
        <title>Genome evolution in the allotetraploid frog Xenopus laevis.</title>
        <authorList>
            <person name="Session A.M."/>
            <person name="Uno Y."/>
            <person name="Kwon T."/>
            <person name="Chapman J.A."/>
            <person name="Toyoda A."/>
            <person name="Takahashi S."/>
            <person name="Fukui A."/>
            <person name="Hikosaka A."/>
            <person name="Suzuki A."/>
            <person name="Kondo M."/>
            <person name="van Heeringen S.J."/>
            <person name="Quigley I."/>
            <person name="Heinz S."/>
            <person name="Ogino H."/>
            <person name="Ochi H."/>
            <person name="Hellsten U."/>
            <person name="Lyons J.B."/>
            <person name="Simakov O."/>
            <person name="Putnam N."/>
            <person name="Stites J."/>
            <person name="Kuroki Y."/>
            <person name="Tanaka T."/>
            <person name="Michiue T."/>
            <person name="Watanabe M."/>
            <person name="Bogdanovic O."/>
            <person name="Lister R."/>
            <person name="Georgiou G."/>
            <person name="Paranjpe S.S."/>
            <person name="van Kruijsbergen I."/>
            <person name="Shu S."/>
            <person name="Carlson J."/>
            <person name="Kinoshita T."/>
            <person name="Ohta Y."/>
            <person name="Mawaribuchi S."/>
            <person name="Jenkins J."/>
            <person name="Grimwood J."/>
            <person name="Schmutz J."/>
            <person name="Mitros T."/>
            <person name="Mozaffari S.V."/>
            <person name="Suzuki Y."/>
            <person name="Haramoto Y."/>
            <person name="Yamamoto T.S."/>
            <person name="Takagi C."/>
            <person name="Heald R."/>
            <person name="Miller K."/>
            <person name="Haudenschild C."/>
            <person name="Kitzman J."/>
            <person name="Nakayama T."/>
            <person name="Izutsu Y."/>
            <person name="Robert J."/>
            <person name="Fortriede J."/>
            <person name="Burns K."/>
            <person name="Lotay V."/>
            <person name="Karimi K."/>
            <person name="Yasuoka Y."/>
            <person name="Dichmann D.S."/>
            <person name="Flajnik M.F."/>
            <person name="Houston D.W."/>
            <person name="Shendure J."/>
            <person name="DuPasquier L."/>
            <person name="Vize P.D."/>
            <person name="Zorn A.M."/>
            <person name="Ito M."/>
            <person name="Marcotte E.M."/>
            <person name="Wallingford J.B."/>
            <person name="Ito Y."/>
            <person name="Asashima M."/>
            <person name="Ueno N."/>
            <person name="Matsuda Y."/>
            <person name="Veenstra G.J."/>
            <person name="Fujiyama A."/>
            <person name="Harland R.M."/>
            <person name="Taira M."/>
            <person name="Rokhsar D.S."/>
        </authorList>
    </citation>
    <scope>NUCLEOTIDE SEQUENCE [LARGE SCALE GENOMIC DNA]</scope>
    <source>
        <strain evidence="2">J</strain>
    </source>
</reference>
<evidence type="ECO:0000313" key="2">
    <source>
        <dbReference type="Proteomes" id="UP000694892"/>
    </source>
</evidence>
<name>A0A974BVC2_XENLA</name>
<dbReference type="AlphaFoldDB" id="A0A974BVC2"/>
<evidence type="ECO:0000313" key="1">
    <source>
        <dbReference type="EMBL" id="OCT61287.1"/>
    </source>
</evidence>
<accession>A0A974BVC2</accession>
<dbReference type="EMBL" id="CM004483">
    <property type="protein sequence ID" value="OCT61287.1"/>
    <property type="molecule type" value="Genomic_DNA"/>
</dbReference>
<sequence>MNYGSDCCAHFRGKQLESAALFKCPILSQSHQKIIHLFGKELSEELFIHRQGEMMRVTGFGMNFFTRTVAAQGRTNTHEGTLHVTHRCTRHLLMDVPFSSCNRALQCIAWRYFIGQLAAYNWQQCTMH</sequence>
<organism evidence="1 2">
    <name type="scientific">Xenopus laevis</name>
    <name type="common">African clawed frog</name>
    <dbReference type="NCBI Taxonomy" id="8355"/>
    <lineage>
        <taxon>Eukaryota</taxon>
        <taxon>Metazoa</taxon>
        <taxon>Chordata</taxon>
        <taxon>Craniata</taxon>
        <taxon>Vertebrata</taxon>
        <taxon>Euteleostomi</taxon>
        <taxon>Amphibia</taxon>
        <taxon>Batrachia</taxon>
        <taxon>Anura</taxon>
        <taxon>Pipoidea</taxon>
        <taxon>Pipidae</taxon>
        <taxon>Xenopodinae</taxon>
        <taxon>Xenopus</taxon>
        <taxon>Xenopus</taxon>
    </lineage>
</organism>
<proteinExistence type="predicted"/>
<protein>
    <submittedName>
        <fullName evidence="1">Uncharacterized protein</fullName>
    </submittedName>
</protein>
<dbReference type="Proteomes" id="UP000694892">
    <property type="component" value="Chromosome 9_10S"/>
</dbReference>